<protein>
    <submittedName>
        <fullName evidence="1">Uncharacterized protein</fullName>
    </submittedName>
</protein>
<reference evidence="1" key="1">
    <citation type="submission" date="2018-02" db="EMBL/GenBank/DDBJ databases">
        <title>Rhizophora mucronata_Transcriptome.</title>
        <authorList>
            <person name="Meera S.P."/>
            <person name="Sreeshan A."/>
            <person name="Augustine A."/>
        </authorList>
    </citation>
    <scope>NUCLEOTIDE SEQUENCE</scope>
    <source>
        <tissue evidence="1">Leaf</tissue>
    </source>
</reference>
<evidence type="ECO:0000313" key="1">
    <source>
        <dbReference type="EMBL" id="MBX24265.1"/>
    </source>
</evidence>
<name>A0A2P2M217_RHIMU</name>
<dbReference type="AlphaFoldDB" id="A0A2P2M217"/>
<organism evidence="1">
    <name type="scientific">Rhizophora mucronata</name>
    <name type="common">Asiatic mangrove</name>
    <dbReference type="NCBI Taxonomy" id="61149"/>
    <lineage>
        <taxon>Eukaryota</taxon>
        <taxon>Viridiplantae</taxon>
        <taxon>Streptophyta</taxon>
        <taxon>Embryophyta</taxon>
        <taxon>Tracheophyta</taxon>
        <taxon>Spermatophyta</taxon>
        <taxon>Magnoliopsida</taxon>
        <taxon>eudicotyledons</taxon>
        <taxon>Gunneridae</taxon>
        <taxon>Pentapetalae</taxon>
        <taxon>rosids</taxon>
        <taxon>fabids</taxon>
        <taxon>Malpighiales</taxon>
        <taxon>Rhizophoraceae</taxon>
        <taxon>Rhizophora</taxon>
    </lineage>
</organism>
<proteinExistence type="predicted"/>
<sequence length="62" mass="7415">MKTHITIQHQINNFQWKMQESKGIRSKTQNWVSIMGDLRELPRSMRRKRQSKLLQLFASSGE</sequence>
<accession>A0A2P2M217</accession>
<dbReference type="EMBL" id="GGEC01043781">
    <property type="protein sequence ID" value="MBX24265.1"/>
    <property type="molecule type" value="Transcribed_RNA"/>
</dbReference>